<evidence type="ECO:0000313" key="2">
    <source>
        <dbReference type="EMBL" id="KAH3788978.1"/>
    </source>
</evidence>
<reference evidence="2" key="1">
    <citation type="journal article" date="2019" name="bioRxiv">
        <title>The Genome of the Zebra Mussel, Dreissena polymorpha: A Resource for Invasive Species Research.</title>
        <authorList>
            <person name="McCartney M.A."/>
            <person name="Auch B."/>
            <person name="Kono T."/>
            <person name="Mallez S."/>
            <person name="Zhang Y."/>
            <person name="Obille A."/>
            <person name="Becker A."/>
            <person name="Abrahante J.E."/>
            <person name="Garbe J."/>
            <person name="Badalamenti J.P."/>
            <person name="Herman A."/>
            <person name="Mangelson H."/>
            <person name="Liachko I."/>
            <person name="Sullivan S."/>
            <person name="Sone E.D."/>
            <person name="Koren S."/>
            <person name="Silverstein K.A.T."/>
            <person name="Beckman K.B."/>
            <person name="Gohl D.M."/>
        </authorList>
    </citation>
    <scope>NUCLEOTIDE SEQUENCE</scope>
    <source>
        <strain evidence="2">Duluth1</strain>
        <tissue evidence="2">Whole animal</tissue>
    </source>
</reference>
<dbReference type="GO" id="GO:0003677">
    <property type="term" value="F:DNA binding"/>
    <property type="evidence" value="ECO:0007669"/>
    <property type="project" value="UniProtKB-KW"/>
</dbReference>
<name>A0A9D4EZU5_DREPO</name>
<reference evidence="2" key="2">
    <citation type="submission" date="2020-11" db="EMBL/GenBank/DDBJ databases">
        <authorList>
            <person name="McCartney M.A."/>
            <person name="Auch B."/>
            <person name="Kono T."/>
            <person name="Mallez S."/>
            <person name="Becker A."/>
            <person name="Gohl D.M."/>
            <person name="Silverstein K.A.T."/>
            <person name="Koren S."/>
            <person name="Bechman K.B."/>
            <person name="Herman A."/>
            <person name="Abrahante J.E."/>
            <person name="Garbe J."/>
        </authorList>
    </citation>
    <scope>NUCLEOTIDE SEQUENCE</scope>
    <source>
        <strain evidence="2">Duluth1</strain>
        <tissue evidence="2">Whole animal</tissue>
    </source>
</reference>
<dbReference type="AlphaFoldDB" id="A0A9D4EZU5"/>
<proteinExistence type="predicted"/>
<comment type="caution">
    <text evidence="2">The sequence shown here is derived from an EMBL/GenBank/DDBJ whole genome shotgun (WGS) entry which is preliminary data.</text>
</comment>
<organism evidence="2 3">
    <name type="scientific">Dreissena polymorpha</name>
    <name type="common">Zebra mussel</name>
    <name type="synonym">Mytilus polymorpha</name>
    <dbReference type="NCBI Taxonomy" id="45954"/>
    <lineage>
        <taxon>Eukaryota</taxon>
        <taxon>Metazoa</taxon>
        <taxon>Spiralia</taxon>
        <taxon>Lophotrochozoa</taxon>
        <taxon>Mollusca</taxon>
        <taxon>Bivalvia</taxon>
        <taxon>Autobranchia</taxon>
        <taxon>Heteroconchia</taxon>
        <taxon>Euheterodonta</taxon>
        <taxon>Imparidentia</taxon>
        <taxon>Neoheterodontei</taxon>
        <taxon>Myida</taxon>
        <taxon>Dreissenoidea</taxon>
        <taxon>Dreissenidae</taxon>
        <taxon>Dreissena</taxon>
    </lineage>
</organism>
<accession>A0A9D4EZU5</accession>
<protein>
    <submittedName>
        <fullName evidence="2">Uncharacterized protein</fullName>
    </submittedName>
</protein>
<dbReference type="Gene3D" id="1.10.150.130">
    <property type="match status" value="1"/>
</dbReference>
<evidence type="ECO:0000313" key="3">
    <source>
        <dbReference type="Proteomes" id="UP000828390"/>
    </source>
</evidence>
<dbReference type="InterPro" id="IPR010998">
    <property type="entry name" value="Integrase_recombinase_N"/>
</dbReference>
<sequence length="271" mass="30029">MNTAADGWSRTPDKHNWMLHPAIYRYKDTLFGRHTIDRFADCQNTQLPRFNNQFWEPLSAGVGALEQNNWAQENNYVNAPFCLTPRVLDVIKTQNSICNSKSPTLESSNVVSPSINNVYCASFTDSEQAAGISGHGAGAGTVQKSDMESICSEDLWLKSLMQKGWSVESVNRLQFCLHKDSLKSYNNALAKCARFCSKSQFRFPPESTAILADFLREISDMSDRPNSVLRTTLAALGHLYALVGPLETFNSSEIKLLVTGLVKSGTVVAHV</sequence>
<keyword evidence="1" id="KW-0238">DNA-binding</keyword>
<dbReference type="EMBL" id="JAIWYP010000008">
    <property type="protein sequence ID" value="KAH3788978.1"/>
    <property type="molecule type" value="Genomic_DNA"/>
</dbReference>
<keyword evidence="3" id="KW-1185">Reference proteome</keyword>
<evidence type="ECO:0000256" key="1">
    <source>
        <dbReference type="ARBA" id="ARBA00023125"/>
    </source>
</evidence>
<dbReference type="SUPFAM" id="SSF47823">
    <property type="entry name" value="lambda integrase-like, N-terminal domain"/>
    <property type="match status" value="1"/>
</dbReference>
<dbReference type="Proteomes" id="UP000828390">
    <property type="component" value="Unassembled WGS sequence"/>
</dbReference>
<gene>
    <name evidence="2" type="ORF">DPMN_167144</name>
</gene>